<dbReference type="InterPro" id="IPR033454">
    <property type="entry name" value="RecG_wedge"/>
</dbReference>
<dbReference type="InterPro" id="IPR045562">
    <property type="entry name" value="RecG_dom3_C"/>
</dbReference>
<evidence type="ECO:0000259" key="10">
    <source>
        <dbReference type="PROSITE" id="PS51194"/>
    </source>
</evidence>
<evidence type="ECO:0000256" key="5">
    <source>
        <dbReference type="ARBA" id="ARBA00022840"/>
    </source>
</evidence>
<dbReference type="Pfam" id="PF00270">
    <property type="entry name" value="DEAD"/>
    <property type="match status" value="1"/>
</dbReference>
<dbReference type="PROSITE" id="PS51194">
    <property type="entry name" value="HELICASE_CTER"/>
    <property type="match status" value="1"/>
</dbReference>
<dbReference type="SMART" id="SM00490">
    <property type="entry name" value="HELICc"/>
    <property type="match status" value="1"/>
</dbReference>
<dbReference type="EMBL" id="LAZR01000252">
    <property type="protein sequence ID" value="KKN79107.1"/>
    <property type="molecule type" value="Genomic_DNA"/>
</dbReference>
<dbReference type="PANTHER" id="PTHR47964:SF1">
    <property type="entry name" value="ATP-DEPENDENT DNA HELICASE HOMOLOG RECG, CHLOROPLASTIC"/>
    <property type="match status" value="1"/>
</dbReference>
<protein>
    <recommendedName>
        <fullName evidence="8">Probable DNA 3'-5' helicase RecG</fullName>
    </recommendedName>
</protein>
<dbReference type="Pfam" id="PF17191">
    <property type="entry name" value="RecG_wedge"/>
    <property type="match status" value="1"/>
</dbReference>
<feature type="domain" description="Helicase C-terminal" evidence="10">
    <location>
        <begin position="431"/>
        <end position="586"/>
    </location>
</feature>
<dbReference type="SMART" id="SM00487">
    <property type="entry name" value="DEXDc"/>
    <property type="match status" value="1"/>
</dbReference>
<dbReference type="InterPro" id="IPR011545">
    <property type="entry name" value="DEAD/DEAH_box_helicase_dom"/>
</dbReference>
<dbReference type="Gene3D" id="2.40.50.140">
    <property type="entry name" value="Nucleic acid-binding proteins"/>
    <property type="match status" value="1"/>
</dbReference>
<keyword evidence="4" id="KW-0347">Helicase</keyword>
<gene>
    <name evidence="11" type="ORF">LCGC14_0342950</name>
</gene>
<comment type="caution">
    <text evidence="11">The sequence shown here is derived from an EMBL/GenBank/DDBJ whole genome shotgun (WGS) entry which is preliminary data.</text>
</comment>
<evidence type="ECO:0000256" key="7">
    <source>
        <dbReference type="ARBA" id="ARBA00023204"/>
    </source>
</evidence>
<proteinExistence type="predicted"/>
<feature type="domain" description="Helicase ATP-binding" evidence="9">
    <location>
        <begin position="260"/>
        <end position="412"/>
    </location>
</feature>
<organism evidence="11">
    <name type="scientific">marine sediment metagenome</name>
    <dbReference type="NCBI Taxonomy" id="412755"/>
    <lineage>
        <taxon>unclassified sequences</taxon>
        <taxon>metagenomes</taxon>
        <taxon>ecological metagenomes</taxon>
    </lineage>
</organism>
<dbReference type="PROSITE" id="PS51192">
    <property type="entry name" value="HELICASE_ATP_BIND_1"/>
    <property type="match status" value="1"/>
</dbReference>
<dbReference type="InterPro" id="IPR047112">
    <property type="entry name" value="RecG/Mfd"/>
</dbReference>
<dbReference type="InterPro" id="IPR014001">
    <property type="entry name" value="Helicase_ATP-bd"/>
</dbReference>
<dbReference type="InterPro" id="IPR027417">
    <property type="entry name" value="P-loop_NTPase"/>
</dbReference>
<keyword evidence="3" id="KW-0378">Hydrolase</keyword>
<keyword evidence="6" id="KW-0238">DNA-binding</keyword>
<evidence type="ECO:0000313" key="11">
    <source>
        <dbReference type="EMBL" id="KKN79107.1"/>
    </source>
</evidence>
<dbReference type="GO" id="GO:0005524">
    <property type="term" value="F:ATP binding"/>
    <property type="evidence" value="ECO:0007669"/>
    <property type="project" value="UniProtKB-KW"/>
</dbReference>
<keyword evidence="7" id="KW-0234">DNA repair</keyword>
<dbReference type="Gene3D" id="3.40.50.300">
    <property type="entry name" value="P-loop containing nucleotide triphosphate hydrolases"/>
    <property type="match status" value="2"/>
</dbReference>
<evidence type="ECO:0000256" key="3">
    <source>
        <dbReference type="ARBA" id="ARBA00022801"/>
    </source>
</evidence>
<reference evidence="11" key="1">
    <citation type="journal article" date="2015" name="Nature">
        <title>Complex archaea that bridge the gap between prokaryotes and eukaryotes.</title>
        <authorList>
            <person name="Spang A."/>
            <person name="Saw J.H."/>
            <person name="Jorgensen S.L."/>
            <person name="Zaremba-Niedzwiedzka K."/>
            <person name="Martijn J."/>
            <person name="Lind A.E."/>
            <person name="van Eijk R."/>
            <person name="Schleper C."/>
            <person name="Guy L."/>
            <person name="Ettema T.J."/>
        </authorList>
    </citation>
    <scope>NUCLEOTIDE SEQUENCE</scope>
</reference>
<dbReference type="SUPFAM" id="SSF50249">
    <property type="entry name" value="Nucleic acid-binding proteins"/>
    <property type="match status" value="1"/>
</dbReference>
<evidence type="ECO:0000256" key="2">
    <source>
        <dbReference type="ARBA" id="ARBA00022763"/>
    </source>
</evidence>
<dbReference type="AlphaFoldDB" id="A0A0F9TVX3"/>
<dbReference type="GO" id="GO:0003678">
    <property type="term" value="F:DNA helicase activity"/>
    <property type="evidence" value="ECO:0007669"/>
    <property type="project" value="TreeGrafter"/>
</dbReference>
<dbReference type="GO" id="GO:0003677">
    <property type="term" value="F:DNA binding"/>
    <property type="evidence" value="ECO:0007669"/>
    <property type="project" value="UniProtKB-KW"/>
</dbReference>
<keyword evidence="2" id="KW-0227">DNA damage</keyword>
<dbReference type="InterPro" id="IPR012340">
    <property type="entry name" value="NA-bd_OB-fold"/>
</dbReference>
<dbReference type="Pfam" id="PF19833">
    <property type="entry name" value="RecG_dom3_C"/>
    <property type="match status" value="1"/>
</dbReference>
<sequence>MKLYDSVRFLKGVGPKRIEALRELGLDTIQDLLRYYPREWVFARQTTPIGAGVGDTVILTGKLSNPITRGGAVRASITANDDSVMSLIWFNSPYLMKALRGHPTVTVWGKVTEYTGLDQMVSPRWKKGEAGDLGQTAMAVYPASAKASSEFIAKLMRQVLAKRGELGLSPELMCAYGWIHTPKDKRMLSDGKQALKRDELVRLFEGNKKDRALIHGGYQTIGMGYGANSESTRCLRHFRDSLPFTLTTGQLTAFAEVFHDLDLNTPMYRLLQGDVGCGKTVVAVGASVAVANAGYQTIVLCPTQVLARQHYRKWREYIGDCGYGVGLVTSGYSSGHCHKRDVIVATTSALSDRITFDRLGLLIIDEEQKFGRDQKELLVKRYPGIHRLYMTATPIPQVLCMTAFGDLDVTTIKTMPSKRKMRFTHLVYPQRVDEMFTENECRMSEGDRMYVVFPRIEGPGGLNEACQGLSLKHRHSNGIAVLAGSQTTELNEHEMDMFKTGECNILFCTSMVEVGVDVPEANIMVIHEAHMFGLSQLHQLRGRIGRGDRPSVCYLMANTDEPAALEKLQYLVEHDDGFEIAQQDLAMRGPGELVGERQSGLSELKLVDLVSDFDLIKEVRKEVMNVSQG</sequence>
<evidence type="ECO:0000256" key="6">
    <source>
        <dbReference type="ARBA" id="ARBA00023125"/>
    </source>
</evidence>
<evidence type="ECO:0000259" key="9">
    <source>
        <dbReference type="PROSITE" id="PS51192"/>
    </source>
</evidence>
<evidence type="ECO:0000256" key="1">
    <source>
        <dbReference type="ARBA" id="ARBA00022741"/>
    </source>
</evidence>
<dbReference type="InterPro" id="IPR001650">
    <property type="entry name" value="Helicase_C-like"/>
</dbReference>
<dbReference type="SUPFAM" id="SSF52540">
    <property type="entry name" value="P-loop containing nucleoside triphosphate hydrolases"/>
    <property type="match status" value="1"/>
</dbReference>
<accession>A0A0F9TVX3</accession>
<dbReference type="GO" id="GO:0006281">
    <property type="term" value="P:DNA repair"/>
    <property type="evidence" value="ECO:0007669"/>
    <property type="project" value="UniProtKB-KW"/>
</dbReference>
<keyword evidence="5" id="KW-0067">ATP-binding</keyword>
<name>A0A0F9TVX3_9ZZZZ</name>
<dbReference type="Pfam" id="PF00271">
    <property type="entry name" value="Helicase_C"/>
    <property type="match status" value="1"/>
</dbReference>
<dbReference type="PANTHER" id="PTHR47964">
    <property type="entry name" value="ATP-DEPENDENT DNA HELICASE HOMOLOG RECG, CHLOROPLASTIC"/>
    <property type="match status" value="1"/>
</dbReference>
<dbReference type="GO" id="GO:0016787">
    <property type="term" value="F:hydrolase activity"/>
    <property type="evidence" value="ECO:0007669"/>
    <property type="project" value="UniProtKB-KW"/>
</dbReference>
<keyword evidence="1" id="KW-0547">Nucleotide-binding</keyword>
<evidence type="ECO:0000256" key="8">
    <source>
        <dbReference type="ARBA" id="ARBA00049819"/>
    </source>
</evidence>
<evidence type="ECO:0000256" key="4">
    <source>
        <dbReference type="ARBA" id="ARBA00022806"/>
    </source>
</evidence>